<dbReference type="RefSeq" id="WP_076400789.1">
    <property type="nucleotide sequence ID" value="NZ_FTOA01000004.1"/>
</dbReference>
<feature type="transmembrane region" description="Helical" evidence="7">
    <location>
        <begin position="103"/>
        <end position="123"/>
    </location>
</feature>
<comment type="similarity">
    <text evidence="2">Belongs to the UPF0719 family.</text>
</comment>
<evidence type="ECO:0000256" key="5">
    <source>
        <dbReference type="ARBA" id="ARBA00022989"/>
    </source>
</evidence>
<comment type="subcellular location">
    <subcellularLocation>
        <location evidence="1">Cell membrane</location>
        <topology evidence="1">Multi-pass membrane protein</topology>
    </subcellularLocation>
</comment>
<dbReference type="EMBL" id="FTOA01000004">
    <property type="protein sequence ID" value="SIS89758.1"/>
    <property type="molecule type" value="Genomic_DNA"/>
</dbReference>
<keyword evidence="5 7" id="KW-1133">Transmembrane helix</keyword>
<dbReference type="Proteomes" id="UP000185678">
    <property type="component" value="Unassembled WGS sequence"/>
</dbReference>
<sequence length="126" mass="13285">MLNYLMYFGAAVAVFAVAMGAYMVITPYKELSLIRQGNTAAACACGGTMIGLTLPLYTVLAHTSDLIDFLTWGGIALVTQLVAWGVVAIILRNLRDGITNNQVSYGVFVGSLSIAIGILNAGAMTY</sequence>
<accession>A0A1N7MUS2</accession>
<dbReference type="GO" id="GO:0005886">
    <property type="term" value="C:plasma membrane"/>
    <property type="evidence" value="ECO:0007669"/>
    <property type="project" value="UniProtKB-SubCell"/>
</dbReference>
<protein>
    <submittedName>
        <fullName evidence="8">Putative membrane protein</fullName>
    </submittedName>
</protein>
<evidence type="ECO:0000313" key="9">
    <source>
        <dbReference type="Proteomes" id="UP000185678"/>
    </source>
</evidence>
<keyword evidence="6 7" id="KW-0472">Membrane</keyword>
<evidence type="ECO:0000256" key="4">
    <source>
        <dbReference type="ARBA" id="ARBA00022692"/>
    </source>
</evidence>
<organism evidence="8 9">
    <name type="scientific">Insolitispirillum peregrinum</name>
    <dbReference type="NCBI Taxonomy" id="80876"/>
    <lineage>
        <taxon>Bacteria</taxon>
        <taxon>Pseudomonadati</taxon>
        <taxon>Pseudomonadota</taxon>
        <taxon>Alphaproteobacteria</taxon>
        <taxon>Rhodospirillales</taxon>
        <taxon>Novispirillaceae</taxon>
        <taxon>Insolitispirillum</taxon>
    </lineage>
</organism>
<name>A0A1N7MUS2_9PROT</name>
<keyword evidence="9" id="KW-1185">Reference proteome</keyword>
<dbReference type="Pfam" id="PF03994">
    <property type="entry name" value="DUF350"/>
    <property type="match status" value="1"/>
</dbReference>
<evidence type="ECO:0000313" key="8">
    <source>
        <dbReference type="EMBL" id="SIS89758.1"/>
    </source>
</evidence>
<evidence type="ECO:0000256" key="1">
    <source>
        <dbReference type="ARBA" id="ARBA00004651"/>
    </source>
</evidence>
<evidence type="ECO:0000256" key="3">
    <source>
        <dbReference type="ARBA" id="ARBA00022475"/>
    </source>
</evidence>
<reference evidence="8 9" key="1">
    <citation type="submission" date="2017-01" db="EMBL/GenBank/DDBJ databases">
        <authorList>
            <person name="Mah S.A."/>
            <person name="Swanson W.J."/>
            <person name="Moy G.W."/>
            <person name="Vacquier V.D."/>
        </authorList>
    </citation>
    <scope>NUCLEOTIDE SEQUENCE [LARGE SCALE GENOMIC DNA]</scope>
    <source>
        <strain evidence="8 9">DSM 11589</strain>
    </source>
</reference>
<dbReference type="PANTHER" id="PTHR40043:SF1">
    <property type="entry name" value="UPF0719 INNER MEMBRANE PROTEIN YJFL"/>
    <property type="match status" value="1"/>
</dbReference>
<proteinExistence type="inferred from homology"/>
<feature type="transmembrane region" description="Helical" evidence="7">
    <location>
        <begin position="69"/>
        <end position="91"/>
    </location>
</feature>
<gene>
    <name evidence="8" type="ORF">SAMN05421779_104365</name>
</gene>
<feature type="transmembrane region" description="Helical" evidence="7">
    <location>
        <begin position="6"/>
        <end position="25"/>
    </location>
</feature>
<evidence type="ECO:0000256" key="2">
    <source>
        <dbReference type="ARBA" id="ARBA00005779"/>
    </source>
</evidence>
<evidence type="ECO:0000256" key="7">
    <source>
        <dbReference type="SAM" id="Phobius"/>
    </source>
</evidence>
<dbReference type="STRING" id="80876.SAMN05421779_104365"/>
<dbReference type="PANTHER" id="PTHR40043">
    <property type="entry name" value="UPF0719 INNER MEMBRANE PROTEIN YJFL"/>
    <property type="match status" value="1"/>
</dbReference>
<keyword evidence="3" id="KW-1003">Cell membrane</keyword>
<dbReference type="InterPro" id="IPR007140">
    <property type="entry name" value="DUF350"/>
</dbReference>
<dbReference type="AlphaFoldDB" id="A0A1N7MUS2"/>
<keyword evidence="4 7" id="KW-0812">Transmembrane</keyword>
<feature type="transmembrane region" description="Helical" evidence="7">
    <location>
        <begin position="37"/>
        <end position="57"/>
    </location>
</feature>
<evidence type="ECO:0000256" key="6">
    <source>
        <dbReference type="ARBA" id="ARBA00023136"/>
    </source>
</evidence>